<keyword evidence="2" id="KW-0969">Cilium</keyword>
<organism evidence="2">
    <name type="scientific">hydrothermal vent metagenome</name>
    <dbReference type="NCBI Taxonomy" id="652676"/>
    <lineage>
        <taxon>unclassified sequences</taxon>
        <taxon>metagenomes</taxon>
        <taxon>ecological metagenomes</taxon>
    </lineage>
</organism>
<keyword evidence="2" id="KW-0966">Cell projection</keyword>
<gene>
    <name evidence="2" type="ORF">MNBD_GAMMA05-1540</name>
</gene>
<evidence type="ECO:0000259" key="1">
    <source>
        <dbReference type="Pfam" id="PF10135"/>
    </source>
</evidence>
<dbReference type="InterPro" id="IPR019301">
    <property type="entry name" value="Flagellar_prot_FlgJ_N"/>
</dbReference>
<keyword evidence="2" id="KW-0378">Hydrolase</keyword>
<accession>A0A3B0WST7</accession>
<dbReference type="GO" id="GO:0016798">
    <property type="term" value="F:hydrolase activity, acting on glycosyl bonds"/>
    <property type="evidence" value="ECO:0007669"/>
    <property type="project" value="UniProtKB-KW"/>
</dbReference>
<dbReference type="Pfam" id="PF10135">
    <property type="entry name" value="Rod-binding"/>
    <property type="match status" value="1"/>
</dbReference>
<keyword evidence="2" id="KW-0282">Flagellum</keyword>
<dbReference type="PRINTS" id="PR01002">
    <property type="entry name" value="FLGFLGJ"/>
</dbReference>
<reference evidence="2" key="1">
    <citation type="submission" date="2018-06" db="EMBL/GenBank/DDBJ databases">
        <authorList>
            <person name="Zhirakovskaya E."/>
        </authorList>
    </citation>
    <scope>NUCLEOTIDE SEQUENCE</scope>
</reference>
<dbReference type="EMBL" id="UOFE01000038">
    <property type="protein sequence ID" value="VAW54182.1"/>
    <property type="molecule type" value="Genomic_DNA"/>
</dbReference>
<protein>
    <submittedName>
        <fullName evidence="2">Flagellar protein FlgJ [peptidoglycan hydrolase]</fullName>
        <ecNumber evidence="2">3.2.1.-</ecNumber>
    </submittedName>
</protein>
<name>A0A3B0WST7_9ZZZZ</name>
<dbReference type="AlphaFoldDB" id="A0A3B0WST7"/>
<evidence type="ECO:0000313" key="2">
    <source>
        <dbReference type="EMBL" id="VAW54182.1"/>
    </source>
</evidence>
<proteinExistence type="predicted"/>
<dbReference type="EC" id="3.2.1.-" evidence="2"/>
<keyword evidence="2" id="KW-0326">Glycosidase</keyword>
<sequence>MYTDFNALARLKAEAADQSDANKSKETTKKVASQIEAMFFQMVLKSMREAQSVGDSAESDQTRFYQDMFDKQITQEIAHNSIASGNGLAAMIEKQLSGTVNENNEIMQPEGAVNNLQLIRNQINRSLLIQTERSGNKE</sequence>
<feature type="domain" description="Flagellar protein FlgJ N-terminal" evidence="1">
    <location>
        <begin position="45"/>
        <end position="95"/>
    </location>
</feature>